<dbReference type="InterPro" id="IPR025302">
    <property type="entry name" value="DrrA1/2-like_C"/>
</dbReference>
<dbReference type="InterPro" id="IPR027417">
    <property type="entry name" value="P-loop_NTPase"/>
</dbReference>
<reference evidence="6 7" key="1">
    <citation type="submission" date="2017-11" db="EMBL/GenBank/DDBJ databases">
        <title>Isolation and Characterization of Family Methanocellaceae Species from Potential Methane Hydrate Area Offshore Southwestern Taiwan.</title>
        <authorList>
            <person name="Zhang W.-L."/>
            <person name="Chen W.-C."/>
            <person name="Lai M.-C."/>
            <person name="Chen S.-C."/>
        </authorList>
    </citation>
    <scope>NUCLEOTIDE SEQUENCE [LARGE SCALE GENOMIC DNA]</scope>
    <source>
        <strain evidence="6 7">CWC-04</strain>
    </source>
</reference>
<dbReference type="PANTHER" id="PTHR42711:SF5">
    <property type="entry name" value="ABC TRANSPORTER ATP-BINDING PROTEIN NATA"/>
    <property type="match status" value="1"/>
</dbReference>
<keyword evidence="4 6" id="KW-0067">ATP-binding</keyword>
<dbReference type="Proteomes" id="UP001320159">
    <property type="component" value="Unassembled WGS sequence"/>
</dbReference>
<accession>A0AAP2W5I7</accession>
<dbReference type="EMBL" id="PGCK01000001">
    <property type="protein sequence ID" value="MCD1293399.1"/>
    <property type="molecule type" value="Genomic_DNA"/>
</dbReference>
<dbReference type="GO" id="GO:0005524">
    <property type="term" value="F:ATP binding"/>
    <property type="evidence" value="ECO:0007669"/>
    <property type="project" value="UniProtKB-KW"/>
</dbReference>
<dbReference type="InterPro" id="IPR050763">
    <property type="entry name" value="ABC_transporter_ATP-binding"/>
</dbReference>
<feature type="domain" description="ABC transporter" evidence="5">
    <location>
        <begin position="2"/>
        <end position="233"/>
    </location>
</feature>
<evidence type="ECO:0000259" key="5">
    <source>
        <dbReference type="PROSITE" id="PS50893"/>
    </source>
</evidence>
<evidence type="ECO:0000256" key="1">
    <source>
        <dbReference type="ARBA" id="ARBA00005417"/>
    </source>
</evidence>
<keyword evidence="2" id="KW-0813">Transport</keyword>
<dbReference type="Pfam" id="PF00005">
    <property type="entry name" value="ABC_tran"/>
    <property type="match status" value="1"/>
</dbReference>
<dbReference type="RefSeq" id="WP_230740163.1">
    <property type="nucleotide sequence ID" value="NZ_PGCK01000001.1"/>
</dbReference>
<dbReference type="GO" id="GO:0016887">
    <property type="term" value="F:ATP hydrolysis activity"/>
    <property type="evidence" value="ECO:0007669"/>
    <property type="project" value="InterPro"/>
</dbReference>
<evidence type="ECO:0000256" key="3">
    <source>
        <dbReference type="ARBA" id="ARBA00022741"/>
    </source>
</evidence>
<keyword evidence="7" id="KW-1185">Reference proteome</keyword>
<dbReference type="PANTHER" id="PTHR42711">
    <property type="entry name" value="ABC TRANSPORTER ATP-BINDING PROTEIN"/>
    <property type="match status" value="1"/>
</dbReference>
<proteinExistence type="inferred from homology"/>
<dbReference type="InterPro" id="IPR003439">
    <property type="entry name" value="ABC_transporter-like_ATP-bd"/>
</dbReference>
<evidence type="ECO:0000313" key="7">
    <source>
        <dbReference type="Proteomes" id="UP001320159"/>
    </source>
</evidence>
<comment type="caution">
    <text evidence="6">The sequence shown here is derived from an EMBL/GenBank/DDBJ whole genome shotgun (WGS) entry which is preliminary data.</text>
</comment>
<dbReference type="InterPro" id="IPR003593">
    <property type="entry name" value="AAA+_ATPase"/>
</dbReference>
<evidence type="ECO:0000256" key="4">
    <source>
        <dbReference type="ARBA" id="ARBA00022840"/>
    </source>
</evidence>
<keyword evidence="3" id="KW-0547">Nucleotide-binding</keyword>
<organism evidence="6 7">
    <name type="scientific">Methanooceanicella nereidis</name>
    <dbReference type="NCBI Taxonomy" id="2052831"/>
    <lineage>
        <taxon>Archaea</taxon>
        <taxon>Methanobacteriati</taxon>
        <taxon>Methanobacteriota</taxon>
        <taxon>Stenosarchaea group</taxon>
        <taxon>Methanomicrobia</taxon>
        <taxon>Methanocellales</taxon>
        <taxon>Methanocellaceae</taxon>
        <taxon>Methanooceanicella</taxon>
    </lineage>
</organism>
<dbReference type="Pfam" id="PF13732">
    <property type="entry name" value="DrrA1-3_C"/>
    <property type="match status" value="1"/>
</dbReference>
<dbReference type="AlphaFoldDB" id="A0AAP2W5I7"/>
<evidence type="ECO:0000256" key="2">
    <source>
        <dbReference type="ARBA" id="ARBA00022448"/>
    </source>
</evidence>
<sequence length="309" mass="34822">MIEASGLTRNFGNFTAVDHIDLNVKKGEVFGFLGPNGAGKTTTVRLLSCLIRPSSGDAQICGHDIMDPNEAKEIRNKVGILTENSGFYDCLSVRKNLLFYADLYRVDRRMAEKNIEYYLKLFGLWELRNSNIGGFSKGMRQKLALTRCLVHEPSVLFLDEPTSGLDPESARIVRESILTLKNEGKTVFLCTHNLDEAERLCDRIGIMNRRLLDVNSPEKLKNMAYGRKVVVRLERMLDPVYDAISGMNTVKGFEAHENNLVIEVEDPEIDNADIINRIVLAGGRIQFVSELRHSLEDVYIKLVGDSCEH</sequence>
<comment type="similarity">
    <text evidence="1">Belongs to the ABC transporter superfamily.</text>
</comment>
<protein>
    <submittedName>
        <fullName evidence="6">Multidrug ABC transporter ATP-binding protein</fullName>
    </submittedName>
</protein>
<name>A0AAP2W5I7_9EURY</name>
<dbReference type="SMART" id="SM00382">
    <property type="entry name" value="AAA"/>
    <property type="match status" value="1"/>
</dbReference>
<dbReference type="Gene3D" id="3.40.50.300">
    <property type="entry name" value="P-loop containing nucleotide triphosphate hydrolases"/>
    <property type="match status" value="1"/>
</dbReference>
<evidence type="ECO:0000313" key="6">
    <source>
        <dbReference type="EMBL" id="MCD1293399.1"/>
    </source>
</evidence>
<dbReference type="PROSITE" id="PS50893">
    <property type="entry name" value="ABC_TRANSPORTER_2"/>
    <property type="match status" value="1"/>
</dbReference>
<gene>
    <name evidence="6" type="ORF">CUJ83_00100</name>
</gene>
<dbReference type="SUPFAM" id="SSF52540">
    <property type="entry name" value="P-loop containing nucleoside triphosphate hydrolases"/>
    <property type="match status" value="1"/>
</dbReference>